<organism evidence="1 2">
    <name type="scientific">Acinetobacter stercoris</name>
    <dbReference type="NCBI Taxonomy" id="2126983"/>
    <lineage>
        <taxon>Bacteria</taxon>
        <taxon>Pseudomonadati</taxon>
        <taxon>Pseudomonadota</taxon>
        <taxon>Gammaproteobacteria</taxon>
        <taxon>Moraxellales</taxon>
        <taxon>Moraxellaceae</taxon>
        <taxon>Acinetobacter</taxon>
    </lineage>
</organism>
<dbReference type="RefSeq" id="WP_121974293.1">
    <property type="nucleotide sequence ID" value="NZ_OOGT01000085.1"/>
</dbReference>
<keyword evidence="1" id="KW-0378">Hydrolase</keyword>
<dbReference type="InterPro" id="IPR029058">
    <property type="entry name" value="AB_hydrolase_fold"/>
</dbReference>
<dbReference type="InterPro" id="IPR010662">
    <property type="entry name" value="RBBP9/YdeN"/>
</dbReference>
<dbReference type="PANTHER" id="PTHR15394">
    <property type="entry name" value="SERINE HYDROLASE RBBP9"/>
    <property type="match status" value="1"/>
</dbReference>
<sequence>MIHTVIVPGVGGSEHEHWQSWLQRQLMSCSRVEQNDWNLPILQNWISAFLETVQSTSTPVQIVAHSFGCLTSIAALNQYPELTHRIKKMVLVAPANPERFGESGFARDSAKNYKDYFHSLKLNVPTEMLISENDPWLSFNDAKELAYAWKTQPINLGQVGHVNVASGFGPFPEIFNHIIDESTENTASHINRIDDGKLFFKFAI</sequence>
<dbReference type="EMBL" id="OOGT01000085">
    <property type="protein sequence ID" value="SPL70843.1"/>
    <property type="molecule type" value="Genomic_DNA"/>
</dbReference>
<dbReference type="OrthoDB" id="9804993at2"/>
<evidence type="ECO:0000313" key="2">
    <source>
        <dbReference type="Proteomes" id="UP000245974"/>
    </source>
</evidence>
<dbReference type="AlphaFoldDB" id="A0A2U3MZN4"/>
<protein>
    <submittedName>
        <fullName evidence="1">Alpha/beta hydrolase family protein</fullName>
    </submittedName>
</protein>
<dbReference type="Gene3D" id="3.40.50.1820">
    <property type="entry name" value="alpha/beta hydrolase"/>
    <property type="match status" value="1"/>
</dbReference>
<proteinExistence type="predicted"/>
<gene>
    <name evidence="1" type="ORF">KPC_2021</name>
</gene>
<accession>A0A2U3MZN4</accession>
<name>A0A2U3MZN4_9GAMM</name>
<dbReference type="InParanoid" id="A0A2U3MZN4"/>
<evidence type="ECO:0000313" key="1">
    <source>
        <dbReference type="EMBL" id="SPL70843.1"/>
    </source>
</evidence>
<dbReference type="SUPFAM" id="SSF53474">
    <property type="entry name" value="alpha/beta-Hydrolases"/>
    <property type="match status" value="1"/>
</dbReference>
<reference evidence="2" key="1">
    <citation type="submission" date="2018-03" db="EMBL/GenBank/DDBJ databases">
        <authorList>
            <person name="Blom J."/>
        </authorList>
    </citation>
    <scope>NUCLEOTIDE SEQUENCE [LARGE SCALE GENOMIC DNA]</scope>
    <source>
        <strain evidence="2">KPC-SM-21</strain>
    </source>
</reference>
<dbReference type="PANTHER" id="PTHR15394:SF3">
    <property type="entry name" value="SERINE HYDROLASE RBBP9"/>
    <property type="match status" value="1"/>
</dbReference>
<dbReference type="Proteomes" id="UP000245974">
    <property type="component" value="Unassembled WGS sequence"/>
</dbReference>
<dbReference type="GO" id="GO:0016787">
    <property type="term" value="F:hydrolase activity"/>
    <property type="evidence" value="ECO:0007669"/>
    <property type="project" value="UniProtKB-KW"/>
</dbReference>
<dbReference type="Pfam" id="PF06821">
    <property type="entry name" value="Ser_hydrolase"/>
    <property type="match status" value="1"/>
</dbReference>
<keyword evidence="2" id="KW-1185">Reference proteome</keyword>